<gene>
    <name evidence="2" type="ORF">HD556DRAFT_1476033</name>
</gene>
<dbReference type="EMBL" id="JABBWE010000027">
    <property type="protein sequence ID" value="KAG1794204.1"/>
    <property type="molecule type" value="Genomic_DNA"/>
</dbReference>
<comment type="caution">
    <text evidence="2">The sequence shown here is derived from an EMBL/GenBank/DDBJ whole genome shotgun (WGS) entry which is preliminary data.</text>
</comment>
<feature type="compositionally biased region" description="Polar residues" evidence="1">
    <location>
        <begin position="110"/>
        <end position="123"/>
    </location>
</feature>
<dbReference type="RefSeq" id="XP_041160432.1">
    <property type="nucleotide sequence ID" value="XM_041308529.1"/>
</dbReference>
<feature type="compositionally biased region" description="Low complexity" evidence="1">
    <location>
        <begin position="219"/>
        <end position="228"/>
    </location>
</feature>
<proteinExistence type="predicted"/>
<feature type="region of interest" description="Disordered" evidence="1">
    <location>
        <begin position="49"/>
        <end position="68"/>
    </location>
</feature>
<evidence type="ECO:0000313" key="3">
    <source>
        <dbReference type="Proteomes" id="UP000719766"/>
    </source>
</evidence>
<evidence type="ECO:0000256" key="1">
    <source>
        <dbReference type="SAM" id="MobiDB-lite"/>
    </source>
</evidence>
<evidence type="ECO:0000313" key="2">
    <source>
        <dbReference type="EMBL" id="KAG1794204.1"/>
    </source>
</evidence>
<sequence length="507" mass="54607">MSVQEGCETEEARVTYGVEGGEATRYMKEEMNPQRLILRDLSSKKSFDLQHPFPTSQLSSPDTNGSLGNLRSISRKTWSKSADDLGSFSTSSFSSADISFQHKVEEYRNRSNSSATLHPTSTGSGPGSPMKHIFLTIATNSPLSSSPPECGFASPDPGISISVSSPTSDTFCSPPSEDPPPVHSRNTSFAPRLPSKLGFAPTSPQRKGSGSNGMRGVFSFSLASPSSSKHPLPNPTPLSGQNTTSSSSPLLAPTMLKPDAHDSRDSRLTSQIVYNVGFINRMGDTAPSIYVQYRSYSTAMNLMLSKGWKAAKAELKGPKLYFYKVPGNRSAAIKELFHTEIVPPLPVKTAIPVYDGELLVARSNLDPLSSSRSPSHPPSRPSSSIVEGCNLAKCTTCSPSIRVKPGLSQGLERKSSVAHRSLLPSTSCRPNAMVTEVSSKRPIRVIVQAGTLDRLINVLVHGLQGVSIAVAEDNGETSLRDGKTRDLVVDRCRNNYTEWGYTKMAPN</sequence>
<keyword evidence="3" id="KW-1185">Reference proteome</keyword>
<accession>A0A9P7DIJ5</accession>
<dbReference type="Proteomes" id="UP000719766">
    <property type="component" value="Unassembled WGS sequence"/>
</dbReference>
<reference evidence="2" key="1">
    <citation type="journal article" date="2020" name="New Phytol.">
        <title>Comparative genomics reveals dynamic genome evolution in host specialist ectomycorrhizal fungi.</title>
        <authorList>
            <person name="Lofgren L.A."/>
            <person name="Nguyen N.H."/>
            <person name="Vilgalys R."/>
            <person name="Ruytinx J."/>
            <person name="Liao H.L."/>
            <person name="Branco S."/>
            <person name="Kuo A."/>
            <person name="LaButti K."/>
            <person name="Lipzen A."/>
            <person name="Andreopoulos W."/>
            <person name="Pangilinan J."/>
            <person name="Riley R."/>
            <person name="Hundley H."/>
            <person name="Na H."/>
            <person name="Barry K."/>
            <person name="Grigoriev I.V."/>
            <person name="Stajich J.E."/>
            <person name="Kennedy P.G."/>
        </authorList>
    </citation>
    <scope>NUCLEOTIDE SEQUENCE</scope>
    <source>
        <strain evidence="2">S12</strain>
    </source>
</reference>
<feature type="region of interest" description="Disordered" evidence="1">
    <location>
        <begin position="145"/>
        <end position="264"/>
    </location>
</feature>
<dbReference type="GeneID" id="64602293"/>
<protein>
    <submittedName>
        <fullName evidence="2">Uncharacterized protein</fullName>
    </submittedName>
</protein>
<feature type="region of interest" description="Disordered" evidence="1">
    <location>
        <begin position="107"/>
        <end position="132"/>
    </location>
</feature>
<feature type="compositionally biased region" description="Polar residues" evidence="1">
    <location>
        <begin position="53"/>
        <end position="68"/>
    </location>
</feature>
<name>A0A9P7DIJ5_9AGAM</name>
<dbReference type="AlphaFoldDB" id="A0A9P7DIJ5"/>
<feature type="compositionally biased region" description="Polar residues" evidence="1">
    <location>
        <begin position="161"/>
        <end position="173"/>
    </location>
</feature>
<organism evidence="2 3">
    <name type="scientific">Suillus plorans</name>
    <dbReference type="NCBI Taxonomy" id="116603"/>
    <lineage>
        <taxon>Eukaryota</taxon>
        <taxon>Fungi</taxon>
        <taxon>Dikarya</taxon>
        <taxon>Basidiomycota</taxon>
        <taxon>Agaricomycotina</taxon>
        <taxon>Agaricomycetes</taxon>
        <taxon>Agaricomycetidae</taxon>
        <taxon>Boletales</taxon>
        <taxon>Suillineae</taxon>
        <taxon>Suillaceae</taxon>
        <taxon>Suillus</taxon>
    </lineage>
</organism>
<dbReference type="OrthoDB" id="79452at2759"/>